<gene>
    <name evidence="2" type="ORF">CLV92_104188</name>
</gene>
<dbReference type="InterPro" id="IPR036291">
    <property type="entry name" value="NAD(P)-bd_dom_sf"/>
</dbReference>
<name>A0A2S6ISZ0_9ACTN</name>
<dbReference type="Proteomes" id="UP000239485">
    <property type="component" value="Unassembled WGS sequence"/>
</dbReference>
<protein>
    <submittedName>
        <fullName evidence="2">NADPH:quinone reductase-like Zn-dependent oxidoreductase</fullName>
    </submittedName>
</protein>
<sequence length="311" mass="31605">MRVVEVQQYGGVEVLQVVRRAEPRSAEGTARVAVRAATVNPVDAFTRSGGFQQVVPGITPPLVLGWDFTGTLLEPLGDLPAGQEVAGMLPWPEAGGAGAYAEQLSARRDWVAPVPAGLPPTLAATVPLNALTADQALTALDLRPGATLLVTGASGAVGGFAVQLAAAAGLHVLAVASTGDEEHVASLGAKEVLARGDGSAVADAVRDLLPGGVDAVLDAAALGQPLLSAVREAGTFLALVTPLAPAPERGVRVATMMVRPDATRLRELLLAVAGGGLTSRVAEALPLERVAEAHERTERGGLRGKLVLTLA</sequence>
<dbReference type="OrthoDB" id="9787435at2"/>
<evidence type="ECO:0000259" key="1">
    <source>
        <dbReference type="SMART" id="SM00829"/>
    </source>
</evidence>
<dbReference type="Pfam" id="PF13602">
    <property type="entry name" value="ADH_zinc_N_2"/>
    <property type="match status" value="1"/>
</dbReference>
<reference evidence="2 3" key="1">
    <citation type="submission" date="2018-02" db="EMBL/GenBank/DDBJ databases">
        <title>Genomic Encyclopedia of Archaeal and Bacterial Type Strains, Phase II (KMG-II): from individual species to whole genera.</title>
        <authorList>
            <person name="Goeker M."/>
        </authorList>
    </citation>
    <scope>NUCLEOTIDE SEQUENCE [LARGE SCALE GENOMIC DNA]</scope>
    <source>
        <strain evidence="2 3">DSM 22857</strain>
    </source>
</reference>
<evidence type="ECO:0000313" key="3">
    <source>
        <dbReference type="Proteomes" id="UP000239485"/>
    </source>
</evidence>
<dbReference type="InterPro" id="IPR051397">
    <property type="entry name" value="Zn-ADH-like_protein"/>
</dbReference>
<comment type="caution">
    <text evidence="2">The sequence shown here is derived from an EMBL/GenBank/DDBJ whole genome shotgun (WGS) entry which is preliminary data.</text>
</comment>
<dbReference type="SUPFAM" id="SSF50129">
    <property type="entry name" value="GroES-like"/>
    <property type="match status" value="1"/>
</dbReference>
<dbReference type="SMART" id="SM00829">
    <property type="entry name" value="PKS_ER"/>
    <property type="match status" value="1"/>
</dbReference>
<dbReference type="AlphaFoldDB" id="A0A2S6ISZ0"/>
<dbReference type="Gene3D" id="3.90.180.10">
    <property type="entry name" value="Medium-chain alcohol dehydrogenases, catalytic domain"/>
    <property type="match status" value="1"/>
</dbReference>
<dbReference type="RefSeq" id="WP_104432180.1">
    <property type="nucleotide sequence ID" value="NZ_PTJD01000004.1"/>
</dbReference>
<dbReference type="GO" id="GO:0016491">
    <property type="term" value="F:oxidoreductase activity"/>
    <property type="evidence" value="ECO:0007669"/>
    <property type="project" value="InterPro"/>
</dbReference>
<dbReference type="EMBL" id="PTJD01000004">
    <property type="protein sequence ID" value="PPK97367.1"/>
    <property type="molecule type" value="Genomic_DNA"/>
</dbReference>
<dbReference type="InterPro" id="IPR013154">
    <property type="entry name" value="ADH-like_N"/>
</dbReference>
<dbReference type="Pfam" id="PF08240">
    <property type="entry name" value="ADH_N"/>
    <property type="match status" value="1"/>
</dbReference>
<accession>A0A2S6ISZ0</accession>
<keyword evidence="3" id="KW-1185">Reference proteome</keyword>
<feature type="domain" description="Enoyl reductase (ER)" evidence="1">
    <location>
        <begin position="10"/>
        <end position="308"/>
    </location>
</feature>
<dbReference type="InterPro" id="IPR011032">
    <property type="entry name" value="GroES-like_sf"/>
</dbReference>
<dbReference type="InterPro" id="IPR020843">
    <property type="entry name" value="ER"/>
</dbReference>
<dbReference type="SUPFAM" id="SSF51735">
    <property type="entry name" value="NAD(P)-binding Rossmann-fold domains"/>
    <property type="match status" value="1"/>
</dbReference>
<dbReference type="CDD" id="cd05289">
    <property type="entry name" value="MDR_like_2"/>
    <property type="match status" value="1"/>
</dbReference>
<dbReference type="PANTHER" id="PTHR43677:SF4">
    <property type="entry name" value="QUINONE OXIDOREDUCTASE-LIKE PROTEIN 2"/>
    <property type="match status" value="1"/>
</dbReference>
<organism evidence="2 3">
    <name type="scientific">Kineococcus xinjiangensis</name>
    <dbReference type="NCBI Taxonomy" id="512762"/>
    <lineage>
        <taxon>Bacteria</taxon>
        <taxon>Bacillati</taxon>
        <taxon>Actinomycetota</taxon>
        <taxon>Actinomycetes</taxon>
        <taxon>Kineosporiales</taxon>
        <taxon>Kineosporiaceae</taxon>
        <taxon>Kineococcus</taxon>
    </lineage>
</organism>
<evidence type="ECO:0000313" key="2">
    <source>
        <dbReference type="EMBL" id="PPK97367.1"/>
    </source>
</evidence>
<dbReference type="PANTHER" id="PTHR43677">
    <property type="entry name" value="SHORT-CHAIN DEHYDROGENASE/REDUCTASE"/>
    <property type="match status" value="1"/>
</dbReference>
<proteinExistence type="predicted"/>
<dbReference type="Gene3D" id="3.40.50.720">
    <property type="entry name" value="NAD(P)-binding Rossmann-like Domain"/>
    <property type="match status" value="1"/>
</dbReference>